<evidence type="ECO:0000256" key="2">
    <source>
        <dbReference type="SAM" id="SignalP"/>
    </source>
</evidence>
<keyword evidence="2" id="KW-0732">Signal</keyword>
<organism evidence="3">
    <name type="scientific">Lepisosteus oculatus</name>
    <name type="common">Spotted gar</name>
    <dbReference type="NCBI Taxonomy" id="7918"/>
    <lineage>
        <taxon>Eukaryota</taxon>
        <taxon>Metazoa</taxon>
        <taxon>Chordata</taxon>
        <taxon>Craniata</taxon>
        <taxon>Vertebrata</taxon>
        <taxon>Euteleostomi</taxon>
        <taxon>Actinopterygii</taxon>
        <taxon>Neopterygii</taxon>
        <taxon>Holostei</taxon>
        <taxon>Semionotiformes</taxon>
        <taxon>Lepisosteidae</taxon>
        <taxon>Lepisosteus</taxon>
    </lineage>
</organism>
<dbReference type="AlphaFoldDB" id="A0A125R3L3"/>
<protein>
    <submittedName>
        <fullName evidence="3">Extracellular matrix phosphoglycoprotein 1</fullName>
    </submittedName>
</protein>
<feature type="compositionally biased region" description="Acidic residues" evidence="1">
    <location>
        <begin position="72"/>
        <end position="84"/>
    </location>
</feature>
<feature type="region of interest" description="Disordered" evidence="1">
    <location>
        <begin position="66"/>
        <end position="114"/>
    </location>
</feature>
<reference evidence="3" key="1">
    <citation type="submission" date="2015-11" db="EMBL/GenBank/DDBJ databases">
        <title>SCPP genes in the gar genome.</title>
        <authorList>
            <person name="Kawasaki K."/>
            <person name="Mikami M."/>
            <person name="Ishiyama M."/>
        </authorList>
    </citation>
    <scope>NUCLEOTIDE SEQUENCE</scope>
</reference>
<feature type="signal peptide" evidence="2">
    <location>
        <begin position="1"/>
        <end position="16"/>
    </location>
</feature>
<name>A0A125R3L3_LEPOC</name>
<sequence length="114" mass="13091">MKSVILLLCFVSVALAMKAFHYPYKRQISSGCIDERGMYYRTHKLQNGYYVFKYFHVYPPGHPRYGRRYMGDEDEREPESEEDGNSNGDADIAEKAEVGQGSKQPNEVLSDAKN</sequence>
<feature type="chain" id="PRO_5007179460" evidence="2">
    <location>
        <begin position="17"/>
        <end position="114"/>
    </location>
</feature>
<evidence type="ECO:0000313" key="3">
    <source>
        <dbReference type="EMBL" id="AMD08899.1"/>
    </source>
</evidence>
<gene>
    <name evidence="3" type="primary">mepe1</name>
</gene>
<proteinExistence type="evidence at transcript level"/>
<accession>A0A125R3L3</accession>
<evidence type="ECO:0000256" key="1">
    <source>
        <dbReference type="SAM" id="MobiDB-lite"/>
    </source>
</evidence>
<dbReference type="EMBL" id="KU189279">
    <property type="protein sequence ID" value="AMD08899.1"/>
    <property type="molecule type" value="mRNA"/>
</dbReference>